<accession>A0A8B6E278</accession>
<dbReference type="EMBL" id="UYJE01004377">
    <property type="protein sequence ID" value="VDI27490.1"/>
    <property type="molecule type" value="Genomic_DNA"/>
</dbReference>
<feature type="compositionally biased region" description="Basic and acidic residues" evidence="1">
    <location>
        <begin position="131"/>
        <end position="142"/>
    </location>
</feature>
<feature type="region of interest" description="Disordered" evidence="1">
    <location>
        <begin position="215"/>
        <end position="249"/>
    </location>
</feature>
<feature type="region of interest" description="Disordered" evidence="1">
    <location>
        <begin position="1"/>
        <end position="22"/>
    </location>
</feature>
<feature type="region of interest" description="Disordered" evidence="1">
    <location>
        <begin position="121"/>
        <end position="155"/>
    </location>
</feature>
<feature type="compositionally biased region" description="Basic and acidic residues" evidence="1">
    <location>
        <begin position="240"/>
        <end position="249"/>
    </location>
</feature>
<protein>
    <submittedName>
        <fullName evidence="2">Uncharacterized protein</fullName>
    </submittedName>
</protein>
<evidence type="ECO:0000256" key="1">
    <source>
        <dbReference type="SAM" id="MobiDB-lite"/>
    </source>
</evidence>
<name>A0A8B6E278_MYTGA</name>
<keyword evidence="3" id="KW-1185">Reference proteome</keyword>
<proteinExistence type="predicted"/>
<dbReference type="OrthoDB" id="6092502at2759"/>
<dbReference type="AlphaFoldDB" id="A0A8B6E278"/>
<evidence type="ECO:0000313" key="3">
    <source>
        <dbReference type="Proteomes" id="UP000596742"/>
    </source>
</evidence>
<reference evidence="2" key="1">
    <citation type="submission" date="2018-11" db="EMBL/GenBank/DDBJ databases">
        <authorList>
            <person name="Alioto T."/>
            <person name="Alioto T."/>
        </authorList>
    </citation>
    <scope>NUCLEOTIDE SEQUENCE</scope>
</reference>
<sequence>MDVDNSDNDSVVTNSTFNDPTTELVPSLQHHLKEEQLLPAEICSPLIPIATSVLRNIKCASLKNVEFQEDNASNDSSASQSLLTTNNRSNTLNFSVIPFSEKVDEWKEVLVDRRKNLKENKDIESNSSDDDITREITDRNDPVDDTLPQSDGKKTKLISQESYGGGSVSLISHSPVGVCSPDRVREIPGIITESQETCMPGLETQMKQSEVNLHQENQVASQSTSSISSLGDINDSNDNNYKKKEEDILSKVEKMQNKIQKKLSSVSRTSAQ</sequence>
<evidence type="ECO:0000313" key="2">
    <source>
        <dbReference type="EMBL" id="VDI27490.1"/>
    </source>
</evidence>
<feature type="non-terminal residue" evidence="2">
    <location>
        <position position="272"/>
    </location>
</feature>
<comment type="caution">
    <text evidence="2">The sequence shown here is derived from an EMBL/GenBank/DDBJ whole genome shotgun (WGS) entry which is preliminary data.</text>
</comment>
<dbReference type="Proteomes" id="UP000596742">
    <property type="component" value="Unassembled WGS sequence"/>
</dbReference>
<organism evidence="2 3">
    <name type="scientific">Mytilus galloprovincialis</name>
    <name type="common">Mediterranean mussel</name>
    <dbReference type="NCBI Taxonomy" id="29158"/>
    <lineage>
        <taxon>Eukaryota</taxon>
        <taxon>Metazoa</taxon>
        <taxon>Spiralia</taxon>
        <taxon>Lophotrochozoa</taxon>
        <taxon>Mollusca</taxon>
        <taxon>Bivalvia</taxon>
        <taxon>Autobranchia</taxon>
        <taxon>Pteriomorphia</taxon>
        <taxon>Mytilida</taxon>
        <taxon>Mytiloidea</taxon>
        <taxon>Mytilidae</taxon>
        <taxon>Mytilinae</taxon>
        <taxon>Mytilus</taxon>
    </lineage>
</organism>
<gene>
    <name evidence="2" type="ORF">MGAL_10B079191</name>
</gene>